<sequence length="59" mass="6760">MCYHAGTTELNKSHHINLATFNIMYVAEVVVSLITIQNTWFKLCSGQVWKQISCLGFLR</sequence>
<dbReference type="AlphaFoldDB" id="A0A0B7ANV1"/>
<proteinExistence type="predicted"/>
<evidence type="ECO:0000313" key="1">
    <source>
        <dbReference type="EMBL" id="CEK82729.1"/>
    </source>
</evidence>
<feature type="non-terminal residue" evidence="1">
    <location>
        <position position="59"/>
    </location>
</feature>
<protein>
    <submittedName>
        <fullName evidence="1">Uncharacterized protein</fullName>
    </submittedName>
</protein>
<accession>A0A0B7ANV1</accession>
<name>A0A0B7ANV1_9EUPU</name>
<organism evidence="1">
    <name type="scientific">Arion vulgaris</name>
    <dbReference type="NCBI Taxonomy" id="1028688"/>
    <lineage>
        <taxon>Eukaryota</taxon>
        <taxon>Metazoa</taxon>
        <taxon>Spiralia</taxon>
        <taxon>Lophotrochozoa</taxon>
        <taxon>Mollusca</taxon>
        <taxon>Gastropoda</taxon>
        <taxon>Heterobranchia</taxon>
        <taxon>Euthyneura</taxon>
        <taxon>Panpulmonata</taxon>
        <taxon>Eupulmonata</taxon>
        <taxon>Stylommatophora</taxon>
        <taxon>Helicina</taxon>
        <taxon>Arionoidea</taxon>
        <taxon>Arionidae</taxon>
        <taxon>Arion</taxon>
    </lineage>
</organism>
<gene>
    <name evidence="1" type="primary">ORF133200</name>
</gene>
<dbReference type="EMBL" id="HACG01035864">
    <property type="protein sequence ID" value="CEK82729.1"/>
    <property type="molecule type" value="Transcribed_RNA"/>
</dbReference>
<reference evidence="1" key="1">
    <citation type="submission" date="2014-12" db="EMBL/GenBank/DDBJ databases">
        <title>Insight into the proteome of Arion vulgaris.</title>
        <authorList>
            <person name="Aradska J."/>
            <person name="Bulat T."/>
            <person name="Smidak R."/>
            <person name="Sarate P."/>
            <person name="Gangsoo J."/>
            <person name="Sialana F."/>
            <person name="Bilban M."/>
            <person name="Lubec G."/>
        </authorList>
    </citation>
    <scope>NUCLEOTIDE SEQUENCE</scope>
    <source>
        <tissue evidence="1">Skin</tissue>
    </source>
</reference>